<comment type="caution">
    <text evidence="2">The sequence shown here is derived from an EMBL/GenBank/DDBJ whole genome shotgun (WGS) entry which is preliminary data.</text>
</comment>
<dbReference type="EMBL" id="CALNXJ010000029">
    <property type="protein sequence ID" value="CAH3135206.1"/>
    <property type="molecule type" value="Genomic_DNA"/>
</dbReference>
<name>A0AAU9X4K4_9CNID</name>
<evidence type="ECO:0000313" key="3">
    <source>
        <dbReference type="Proteomes" id="UP001159428"/>
    </source>
</evidence>
<dbReference type="InterPro" id="IPR033772">
    <property type="entry name" value="UPA"/>
</dbReference>
<sequence>YYLFIFDSSDGKWPLRNNSKWAHSSAARFDGTLLFDGWGNDWDISVKCRPHFNQSKKSKKWRNIKEVYPDAKVETKHNDTRLTLPVLGQSLEVAAFGIPGKDDQKRMQMVIFGKEPTKACDWDIRVYLIDDSEMAFKQICKKGEDEEMKLLTTLSSLFVSNSEKDISIEVTAVASGWHIIGDYKKTIASRSAWNSQENATDFPRCDFSVSHDDLKEQQFFCKMRATHENDSAGNEIVAFFQQVNKLIIIFTLFKLYLHGYRNAIDFTKQFTKKKPKFKLLAR</sequence>
<protein>
    <recommendedName>
        <fullName evidence="1">UPA domain-containing protein</fullName>
    </recommendedName>
</protein>
<organism evidence="2 3">
    <name type="scientific">Pocillopora meandrina</name>
    <dbReference type="NCBI Taxonomy" id="46732"/>
    <lineage>
        <taxon>Eukaryota</taxon>
        <taxon>Metazoa</taxon>
        <taxon>Cnidaria</taxon>
        <taxon>Anthozoa</taxon>
        <taxon>Hexacorallia</taxon>
        <taxon>Scleractinia</taxon>
        <taxon>Astrocoeniina</taxon>
        <taxon>Pocilloporidae</taxon>
        <taxon>Pocillopora</taxon>
    </lineage>
</organism>
<proteinExistence type="predicted"/>
<keyword evidence="3" id="KW-1185">Reference proteome</keyword>
<accession>A0AAU9X4K4</accession>
<gene>
    <name evidence="2" type="ORF">PMEA_00016068</name>
</gene>
<feature type="non-terminal residue" evidence="2">
    <location>
        <position position="1"/>
    </location>
</feature>
<evidence type="ECO:0000259" key="1">
    <source>
        <dbReference type="Pfam" id="PF17217"/>
    </source>
</evidence>
<dbReference type="Proteomes" id="UP001159428">
    <property type="component" value="Unassembled WGS sequence"/>
</dbReference>
<reference evidence="2 3" key="1">
    <citation type="submission" date="2022-05" db="EMBL/GenBank/DDBJ databases">
        <authorList>
            <consortium name="Genoscope - CEA"/>
            <person name="William W."/>
        </authorList>
    </citation>
    <scope>NUCLEOTIDE SEQUENCE [LARGE SCALE GENOMIC DNA]</scope>
</reference>
<dbReference type="Pfam" id="PF17217">
    <property type="entry name" value="UPA"/>
    <property type="match status" value="1"/>
</dbReference>
<dbReference type="AlphaFoldDB" id="A0AAU9X4K4"/>
<feature type="domain" description="UPA" evidence="1">
    <location>
        <begin position="104"/>
        <end position="225"/>
    </location>
</feature>
<evidence type="ECO:0000313" key="2">
    <source>
        <dbReference type="EMBL" id="CAH3135206.1"/>
    </source>
</evidence>